<name>U1GGD5_ENDPU</name>
<protein>
    <recommendedName>
        <fullName evidence="1">Heterokaryon incompatibility domain-containing protein</fullName>
    </recommendedName>
</protein>
<evidence type="ECO:0000259" key="1">
    <source>
        <dbReference type="Pfam" id="PF06985"/>
    </source>
</evidence>
<organism evidence="2 3">
    <name type="scientific">Endocarpon pusillum (strain Z07020 / HMAS-L-300199)</name>
    <name type="common">Lichen-forming fungus</name>
    <dbReference type="NCBI Taxonomy" id="1263415"/>
    <lineage>
        <taxon>Eukaryota</taxon>
        <taxon>Fungi</taxon>
        <taxon>Dikarya</taxon>
        <taxon>Ascomycota</taxon>
        <taxon>Pezizomycotina</taxon>
        <taxon>Eurotiomycetes</taxon>
        <taxon>Chaetothyriomycetidae</taxon>
        <taxon>Verrucariales</taxon>
        <taxon>Verrucariaceae</taxon>
        <taxon>Endocarpon</taxon>
    </lineage>
</organism>
<dbReference type="PANTHER" id="PTHR24148">
    <property type="entry name" value="ANKYRIN REPEAT DOMAIN-CONTAINING PROTEIN 39 HOMOLOG-RELATED"/>
    <property type="match status" value="1"/>
</dbReference>
<evidence type="ECO:0000313" key="2">
    <source>
        <dbReference type="EMBL" id="ERF76727.1"/>
    </source>
</evidence>
<feature type="domain" description="Heterokaryon incompatibility" evidence="1">
    <location>
        <begin position="48"/>
        <end position="219"/>
    </location>
</feature>
<dbReference type="AlphaFoldDB" id="U1GGD5"/>
<keyword evidence="3" id="KW-1185">Reference proteome</keyword>
<dbReference type="RefSeq" id="XP_007785939.1">
    <property type="nucleotide sequence ID" value="XM_007787749.1"/>
</dbReference>
<dbReference type="PANTHER" id="PTHR24148:SF64">
    <property type="entry name" value="HETEROKARYON INCOMPATIBILITY DOMAIN-CONTAINING PROTEIN"/>
    <property type="match status" value="1"/>
</dbReference>
<dbReference type="OrthoDB" id="2157530at2759"/>
<dbReference type="eggNOG" id="ENOG502SI73">
    <property type="taxonomic scope" value="Eukaryota"/>
</dbReference>
<dbReference type="Proteomes" id="UP000019373">
    <property type="component" value="Unassembled WGS sequence"/>
</dbReference>
<proteinExistence type="predicted"/>
<sequence>MDSFEYTPLENASSDIRLVSLQYDIESAIHCRLDVVNADPLADLYPKYVAISYVWGDGSDLVPLSLNGRRRMVSRNLHIALQYFKRMRFRNWLWIDALCINQEDQAEKSHQIMRMRSIYERAAGVVGWLGPESPKSTVIFSTLETLAIKSAQATTQISTSERPLPVLMRRYRNGQSVPEAVEHLGLEIDRMLRTGDLPRSETTQLFSRPFWTRIWILQEVSAARSLGFYCGIDTISAFYFIWAFMACMAFFEGLDGNSEHPYQWLEVHGCPPLTMVNGLIGAIMNNEFGASLPAESLMENLQQVKGRCQATDPRDMIFALLEICSDAKAAGITVDYTTTTEALYTAVARYLFKCIGVKLITLAESNGPNSSTLPSWVPDWRSEPLQSLSACTKTWCWPEELIARHSSPCFSEPSMLVLQGIQFDVVSEVGEAWNARFSGHPFAALCHWFEKLEELASRASTLDFKREGSVAVMAVSLGRELIEEKVEDYEEMRHFSRSSAVADDNIHRQEQVNSLLKKNVRYIYSFDGVCRWWKANVVIRKRVSWSWSQSGEKRGLDCGVRWS</sequence>
<dbReference type="InterPro" id="IPR052895">
    <property type="entry name" value="HetReg/Transcr_Mod"/>
</dbReference>
<dbReference type="GeneID" id="19237320"/>
<accession>U1GGD5</accession>
<dbReference type="EMBL" id="KE720721">
    <property type="protein sequence ID" value="ERF76727.1"/>
    <property type="molecule type" value="Genomic_DNA"/>
</dbReference>
<evidence type="ECO:0000313" key="3">
    <source>
        <dbReference type="Proteomes" id="UP000019373"/>
    </source>
</evidence>
<dbReference type="Pfam" id="PF06985">
    <property type="entry name" value="HET"/>
    <property type="match status" value="1"/>
</dbReference>
<gene>
    <name evidence="2" type="ORF">EPUS_02266</name>
</gene>
<dbReference type="HOGENOM" id="CLU_483990_0_0_1"/>
<dbReference type="OMA" id="CILAYCK"/>
<reference evidence="3" key="1">
    <citation type="journal article" date="2014" name="BMC Genomics">
        <title>Genome characteristics reveal the impact of lichenization on lichen-forming fungus Endocarpon pusillum Hedwig (Verrucariales, Ascomycota).</title>
        <authorList>
            <person name="Wang Y.-Y."/>
            <person name="Liu B."/>
            <person name="Zhang X.-Y."/>
            <person name="Zhou Q.-M."/>
            <person name="Zhang T."/>
            <person name="Li H."/>
            <person name="Yu Y.-F."/>
            <person name="Zhang X.-L."/>
            <person name="Hao X.-Y."/>
            <person name="Wang M."/>
            <person name="Wang L."/>
            <person name="Wei J.-C."/>
        </authorList>
    </citation>
    <scope>NUCLEOTIDE SEQUENCE [LARGE SCALE GENOMIC DNA]</scope>
    <source>
        <strain evidence="3">Z07020 / HMAS-L-300199</strain>
    </source>
</reference>
<dbReference type="InterPro" id="IPR010730">
    <property type="entry name" value="HET"/>
</dbReference>